<evidence type="ECO:0000313" key="3">
    <source>
        <dbReference type="Proteomes" id="UP000053947"/>
    </source>
</evidence>
<name>A0A0W0GH79_9CHLR</name>
<protein>
    <submittedName>
        <fullName evidence="2">Uncharacterized protein</fullName>
    </submittedName>
</protein>
<comment type="caution">
    <text evidence="2">The sequence shown here is derived from an EMBL/GenBank/DDBJ whole genome shotgun (WGS) entry which is preliminary data.</text>
</comment>
<keyword evidence="3" id="KW-1185">Reference proteome</keyword>
<feature type="region of interest" description="Disordered" evidence="1">
    <location>
        <begin position="1"/>
        <end position="60"/>
    </location>
</feature>
<organism evidence="2 3">
    <name type="scientific">Dehalogenimonas alkenigignens</name>
    <dbReference type="NCBI Taxonomy" id="1217799"/>
    <lineage>
        <taxon>Bacteria</taxon>
        <taxon>Bacillati</taxon>
        <taxon>Chloroflexota</taxon>
        <taxon>Dehalococcoidia</taxon>
        <taxon>Dehalococcoidales</taxon>
        <taxon>Dehalococcoidaceae</taxon>
        <taxon>Dehalogenimonas</taxon>
    </lineage>
</organism>
<dbReference type="Proteomes" id="UP000053947">
    <property type="component" value="Unassembled WGS sequence"/>
</dbReference>
<dbReference type="AlphaFoldDB" id="A0A0W0GH79"/>
<evidence type="ECO:0000313" key="2">
    <source>
        <dbReference type="EMBL" id="KTB47918.1"/>
    </source>
</evidence>
<evidence type="ECO:0000256" key="1">
    <source>
        <dbReference type="SAM" id="MobiDB-lite"/>
    </source>
</evidence>
<accession>A0A0W0GH79</accession>
<reference evidence="2 3" key="1">
    <citation type="submission" date="2015-06" db="EMBL/GenBank/DDBJ databases">
        <title>Genome sequence of the organohalide-respiring Dehalogenimonas alkenigignens type strain (IP3-3T).</title>
        <authorList>
            <person name="Key T.A."/>
            <person name="Richmond D.P."/>
            <person name="Bowman K.S."/>
            <person name="Cho Y.-J."/>
            <person name="Chun J."/>
            <person name="da Costa M.S."/>
            <person name="Rainey F.A."/>
            <person name="Moe W.M."/>
        </authorList>
    </citation>
    <scope>NUCLEOTIDE SEQUENCE [LARGE SCALE GENOMIC DNA]</scope>
    <source>
        <strain evidence="2 3">IP3-3</strain>
    </source>
</reference>
<gene>
    <name evidence="2" type="ORF">DEALK_07630</name>
</gene>
<feature type="compositionally biased region" description="Polar residues" evidence="1">
    <location>
        <begin position="31"/>
        <end position="42"/>
    </location>
</feature>
<dbReference type="EMBL" id="LFDV01000002">
    <property type="protein sequence ID" value="KTB47918.1"/>
    <property type="molecule type" value="Genomic_DNA"/>
</dbReference>
<proteinExistence type="predicted"/>
<sequence>MSAAALEKTKTGIAPEQAHLEQRVLYPGFNQDEQSQAGPAQDNQDDPGSIRHLGKPGYHR</sequence>